<dbReference type="SUPFAM" id="SSF56672">
    <property type="entry name" value="DNA/RNA polymerases"/>
    <property type="match status" value="1"/>
</dbReference>
<evidence type="ECO:0000256" key="1">
    <source>
        <dbReference type="ARBA" id="ARBA00004141"/>
    </source>
</evidence>
<keyword evidence="4 6" id="KW-1133">Transmembrane helix</keyword>
<dbReference type="AlphaFoldDB" id="A0A803NP92"/>
<sequence>MFDVPGTKAPDPDGYSSYFLQDNWNLVGGKICNAVKSFLQSGKILKEINCTTLTIIPKVRCPNTLGDFRPIACCNVVYKAPTKVICSRLKHILPDIVAQNQGRFVKGRFIAHNIMICQDLIRHYGRQSTKANCMIKLDLQKAYDTIEWGFLEEVLRGLLFPEQFIMLVMNFVRTPKFSLFFNGSLHGFVESKRGLRQEDPLSPLLFVIGMEYLTRIMKKVGSKEGGDYRSIVLMLQGLKLFSATSGLQPNNSKSAIFCSNMDEHESLFWKGQHMMQGTGLIAWTIVCQSKLEGGSGFKKLAEWNVAALFKYVWALANKADNLWFKWIHSVYLKEEEWWGYQVSSHGSWYWKQIVAAIDTIKTLTATQQFAQSRLKTKDRLQKFQITSDAVCTLCLQHDESIEHLLFRCSYARYCVEKIKEWLSWRTKAYDLHKLLKWIHKSKISKFKKRVLAAAIAHLEMGYLRMKTDSDATDLLGNDVKDLANALKKFANHSIKLASLGFGTSFLEWVAAFAAIYLLILDRTNWKTNILTSLLIPYIFFTLPSLLFDLFRGDVGKWIACVAIVLRLFFPQHFPDWLELPASLILLIVVAPSLIAGYIRDGWIGLVICLVIACYLLQEHIRASGGFRNAFTKANGVSNTVGIVILFVFPVWALVLDIL</sequence>
<dbReference type="InterPro" id="IPR026960">
    <property type="entry name" value="RVT-Znf"/>
</dbReference>
<evidence type="ECO:0000313" key="10">
    <source>
        <dbReference type="Proteomes" id="UP000596661"/>
    </source>
</evidence>
<evidence type="ECO:0000259" key="7">
    <source>
        <dbReference type="Pfam" id="PF00078"/>
    </source>
</evidence>
<feature type="transmembrane region" description="Helical" evidence="6">
    <location>
        <begin position="601"/>
        <end position="616"/>
    </location>
</feature>
<comment type="subcellular location">
    <subcellularLocation>
        <location evidence="1">Membrane</location>
        <topology evidence="1">Multi-pass membrane protein</topology>
    </subcellularLocation>
</comment>
<keyword evidence="3 6" id="KW-0812">Transmembrane</keyword>
<accession>A0A803NP92</accession>
<feature type="domain" description="Reverse transcriptase" evidence="7">
    <location>
        <begin position="60"/>
        <end position="219"/>
    </location>
</feature>
<name>A0A803NP92_CANSA</name>
<dbReference type="Pfam" id="PF00078">
    <property type="entry name" value="RVT_1"/>
    <property type="match status" value="1"/>
</dbReference>
<dbReference type="GO" id="GO:0016020">
    <property type="term" value="C:membrane"/>
    <property type="evidence" value="ECO:0007669"/>
    <property type="project" value="UniProtKB-SubCell"/>
</dbReference>
<evidence type="ECO:0000256" key="5">
    <source>
        <dbReference type="ARBA" id="ARBA00023136"/>
    </source>
</evidence>
<keyword evidence="5 6" id="KW-0472">Membrane</keyword>
<dbReference type="InterPro" id="IPR043502">
    <property type="entry name" value="DNA/RNA_pol_sf"/>
</dbReference>
<dbReference type="Gramene" id="evm.model.01.460">
    <property type="protein sequence ID" value="cds.evm.model.01.460"/>
    <property type="gene ID" value="evm.TU.01.460"/>
</dbReference>
<evidence type="ECO:0000256" key="6">
    <source>
        <dbReference type="SAM" id="Phobius"/>
    </source>
</evidence>
<dbReference type="InterPro" id="IPR008892">
    <property type="entry name" value="COR413"/>
</dbReference>
<evidence type="ECO:0000256" key="2">
    <source>
        <dbReference type="ARBA" id="ARBA00005852"/>
    </source>
</evidence>
<proteinExistence type="inferred from homology"/>
<feature type="transmembrane region" description="Helical" evidence="6">
    <location>
        <begin position="576"/>
        <end position="595"/>
    </location>
</feature>
<dbReference type="PANTHER" id="PTHR33596">
    <property type="entry name" value="COLD-REGULATED 413 PLASMA MEMBRANE PROTEIN 2"/>
    <property type="match status" value="1"/>
</dbReference>
<comment type="similarity">
    <text evidence="2">Belongs to the Cold-regulated 413 protein family.</text>
</comment>
<dbReference type="CDD" id="cd01650">
    <property type="entry name" value="RT_nLTR_like"/>
    <property type="match status" value="1"/>
</dbReference>
<feature type="transmembrane region" description="Helical" evidence="6">
    <location>
        <begin position="636"/>
        <end position="654"/>
    </location>
</feature>
<protein>
    <recommendedName>
        <fullName evidence="11">Reverse transcriptase domain-containing protein</fullName>
    </recommendedName>
</protein>
<dbReference type="EnsemblPlants" id="evm.model.01.460">
    <property type="protein sequence ID" value="cds.evm.model.01.460"/>
    <property type="gene ID" value="evm.TU.01.460"/>
</dbReference>
<feature type="transmembrane region" description="Helical" evidence="6">
    <location>
        <begin position="527"/>
        <end position="547"/>
    </location>
</feature>
<evidence type="ECO:0008006" key="11">
    <source>
        <dbReference type="Google" id="ProtNLM"/>
    </source>
</evidence>
<reference evidence="9" key="1">
    <citation type="submission" date="2018-11" db="EMBL/GenBank/DDBJ databases">
        <authorList>
            <person name="Grassa J C."/>
        </authorList>
    </citation>
    <scope>NUCLEOTIDE SEQUENCE [LARGE SCALE GENOMIC DNA]</scope>
</reference>
<dbReference type="Pfam" id="PF05562">
    <property type="entry name" value="WCOR413"/>
    <property type="match status" value="1"/>
</dbReference>
<reference evidence="9" key="2">
    <citation type="submission" date="2021-03" db="UniProtKB">
        <authorList>
            <consortium name="EnsemblPlants"/>
        </authorList>
    </citation>
    <scope>IDENTIFICATION</scope>
</reference>
<evidence type="ECO:0000256" key="3">
    <source>
        <dbReference type="ARBA" id="ARBA00022692"/>
    </source>
</evidence>
<keyword evidence="10" id="KW-1185">Reference proteome</keyword>
<dbReference type="InterPro" id="IPR000477">
    <property type="entry name" value="RT_dom"/>
</dbReference>
<evidence type="ECO:0000259" key="8">
    <source>
        <dbReference type="Pfam" id="PF13966"/>
    </source>
</evidence>
<dbReference type="EMBL" id="UZAU01000015">
    <property type="status" value="NOT_ANNOTATED_CDS"/>
    <property type="molecule type" value="Genomic_DNA"/>
</dbReference>
<dbReference type="Pfam" id="PF13966">
    <property type="entry name" value="zf-RVT"/>
    <property type="match status" value="1"/>
</dbReference>
<feature type="domain" description="Reverse transcriptase zinc-binding" evidence="8">
    <location>
        <begin position="359"/>
        <end position="412"/>
    </location>
</feature>
<evidence type="ECO:0000313" key="9">
    <source>
        <dbReference type="EnsemblPlants" id="cds.evm.model.01.460"/>
    </source>
</evidence>
<organism evidence="9 10">
    <name type="scientific">Cannabis sativa</name>
    <name type="common">Hemp</name>
    <name type="synonym">Marijuana</name>
    <dbReference type="NCBI Taxonomy" id="3483"/>
    <lineage>
        <taxon>Eukaryota</taxon>
        <taxon>Viridiplantae</taxon>
        <taxon>Streptophyta</taxon>
        <taxon>Embryophyta</taxon>
        <taxon>Tracheophyta</taxon>
        <taxon>Spermatophyta</taxon>
        <taxon>Magnoliopsida</taxon>
        <taxon>eudicotyledons</taxon>
        <taxon>Gunneridae</taxon>
        <taxon>Pentapetalae</taxon>
        <taxon>rosids</taxon>
        <taxon>fabids</taxon>
        <taxon>Rosales</taxon>
        <taxon>Cannabaceae</taxon>
        <taxon>Cannabis</taxon>
    </lineage>
</organism>
<dbReference type="Proteomes" id="UP000596661">
    <property type="component" value="Chromosome 1"/>
</dbReference>
<evidence type="ECO:0000256" key="4">
    <source>
        <dbReference type="ARBA" id="ARBA00022989"/>
    </source>
</evidence>
<dbReference type="PANTHER" id="PTHR33596:SF1">
    <property type="entry name" value="COLD-REGULATED 413 PLASMA MEMBRANE PROTEIN 1-RELATED"/>
    <property type="match status" value="1"/>
</dbReference>
<feature type="transmembrane region" description="Helical" evidence="6">
    <location>
        <begin position="496"/>
        <end position="520"/>
    </location>
</feature>